<dbReference type="AlphaFoldDB" id="A0A0F9BEQ5"/>
<evidence type="ECO:0000256" key="2">
    <source>
        <dbReference type="ARBA" id="ARBA00022679"/>
    </source>
</evidence>
<feature type="non-terminal residue" evidence="5">
    <location>
        <position position="1"/>
    </location>
</feature>
<proteinExistence type="predicted"/>
<reference evidence="5" key="1">
    <citation type="journal article" date="2015" name="Nature">
        <title>Complex archaea that bridge the gap between prokaryotes and eukaryotes.</title>
        <authorList>
            <person name="Spang A."/>
            <person name="Saw J.H."/>
            <person name="Jorgensen S.L."/>
            <person name="Zaremba-Niedzwiedzka K."/>
            <person name="Martijn J."/>
            <person name="Lind A.E."/>
            <person name="van Eijk R."/>
            <person name="Schleper C."/>
            <person name="Guy L."/>
            <person name="Ettema T.J."/>
        </authorList>
    </citation>
    <scope>NUCLEOTIDE SEQUENCE</scope>
</reference>
<organism evidence="5">
    <name type="scientific">marine sediment metagenome</name>
    <dbReference type="NCBI Taxonomy" id="412755"/>
    <lineage>
        <taxon>unclassified sequences</taxon>
        <taxon>metagenomes</taxon>
        <taxon>ecological metagenomes</taxon>
    </lineage>
</organism>
<dbReference type="PANTHER" id="PTHR43178">
    <property type="entry name" value="DIHYDROLIPOAMIDE ACETYLTRANSFERASE COMPONENT OF PYRUVATE DEHYDROGENASE COMPLEX"/>
    <property type="match status" value="1"/>
</dbReference>
<sequence>AIIPPPQTAILGVGAVHKVPAVQDEEVVARELMKVALSADHRVTDGAQGARFLAEVRNFLENPISLLV</sequence>
<comment type="caution">
    <text evidence="5">The sequence shown here is derived from an EMBL/GenBank/DDBJ whole genome shotgun (WGS) entry which is preliminary data.</text>
</comment>
<dbReference type="InterPro" id="IPR001078">
    <property type="entry name" value="2-oxoacid_DH_actylTfrase"/>
</dbReference>
<name>A0A0F9BEQ5_9ZZZZ</name>
<evidence type="ECO:0000313" key="5">
    <source>
        <dbReference type="EMBL" id="KKL20200.1"/>
    </source>
</evidence>
<keyword evidence="3" id="KW-0012">Acyltransferase</keyword>
<feature type="domain" description="2-oxoacid dehydrogenase acyltransferase catalytic" evidence="4">
    <location>
        <begin position="1"/>
        <end position="67"/>
    </location>
</feature>
<evidence type="ECO:0000259" key="4">
    <source>
        <dbReference type="Pfam" id="PF00198"/>
    </source>
</evidence>
<comment type="cofactor">
    <cofactor evidence="1">
        <name>(R)-lipoate</name>
        <dbReference type="ChEBI" id="CHEBI:83088"/>
    </cofactor>
</comment>
<evidence type="ECO:0000256" key="1">
    <source>
        <dbReference type="ARBA" id="ARBA00001938"/>
    </source>
</evidence>
<dbReference type="PANTHER" id="PTHR43178:SF5">
    <property type="entry name" value="LIPOAMIDE ACYLTRANSFERASE COMPONENT OF BRANCHED-CHAIN ALPHA-KETO ACID DEHYDROGENASE COMPLEX, MITOCHONDRIAL"/>
    <property type="match status" value="1"/>
</dbReference>
<evidence type="ECO:0000256" key="3">
    <source>
        <dbReference type="ARBA" id="ARBA00023315"/>
    </source>
</evidence>
<dbReference type="EMBL" id="LAZR01038192">
    <property type="protein sequence ID" value="KKL20200.1"/>
    <property type="molecule type" value="Genomic_DNA"/>
</dbReference>
<dbReference type="GO" id="GO:0005737">
    <property type="term" value="C:cytoplasm"/>
    <property type="evidence" value="ECO:0007669"/>
    <property type="project" value="TreeGrafter"/>
</dbReference>
<gene>
    <name evidence="5" type="ORF">LCGC14_2457830</name>
</gene>
<dbReference type="InterPro" id="IPR023213">
    <property type="entry name" value="CAT-like_dom_sf"/>
</dbReference>
<keyword evidence="2" id="KW-0808">Transferase</keyword>
<protein>
    <recommendedName>
        <fullName evidence="4">2-oxoacid dehydrogenase acyltransferase catalytic domain-containing protein</fullName>
    </recommendedName>
</protein>
<dbReference type="Pfam" id="PF00198">
    <property type="entry name" value="2-oxoacid_dh"/>
    <property type="match status" value="1"/>
</dbReference>
<dbReference type="GO" id="GO:0016407">
    <property type="term" value="F:acetyltransferase activity"/>
    <property type="evidence" value="ECO:0007669"/>
    <property type="project" value="TreeGrafter"/>
</dbReference>
<accession>A0A0F9BEQ5</accession>
<dbReference type="SUPFAM" id="SSF52777">
    <property type="entry name" value="CoA-dependent acyltransferases"/>
    <property type="match status" value="1"/>
</dbReference>
<dbReference type="InterPro" id="IPR050743">
    <property type="entry name" value="2-oxoacid_DH_E2_comp"/>
</dbReference>
<dbReference type="Gene3D" id="3.30.559.10">
    <property type="entry name" value="Chloramphenicol acetyltransferase-like domain"/>
    <property type="match status" value="1"/>
</dbReference>
<dbReference type="GO" id="GO:0031405">
    <property type="term" value="F:lipoic acid binding"/>
    <property type="evidence" value="ECO:0007669"/>
    <property type="project" value="TreeGrafter"/>
</dbReference>